<feature type="domain" description="MacB-like periplasmic core" evidence="10">
    <location>
        <begin position="625"/>
        <end position="824"/>
    </location>
</feature>
<dbReference type="InterPro" id="IPR003838">
    <property type="entry name" value="ABC3_permease_C"/>
</dbReference>
<evidence type="ECO:0000259" key="9">
    <source>
        <dbReference type="Pfam" id="PF02687"/>
    </source>
</evidence>
<protein>
    <submittedName>
        <fullName evidence="11">ABC transporter permease</fullName>
    </submittedName>
</protein>
<feature type="transmembrane region" description="Helical" evidence="8">
    <location>
        <begin position="458"/>
        <end position="479"/>
    </location>
</feature>
<accession>A0A9D1L754</accession>
<dbReference type="PANTHER" id="PTHR30287">
    <property type="entry name" value="MEMBRANE COMPONENT OF PREDICTED ABC SUPERFAMILY METABOLITE UPTAKE TRANSPORTER"/>
    <property type="match status" value="1"/>
</dbReference>
<dbReference type="Pfam" id="PF12704">
    <property type="entry name" value="MacB_PCD"/>
    <property type="match status" value="2"/>
</dbReference>
<feature type="transmembrane region" description="Helical" evidence="8">
    <location>
        <begin position="547"/>
        <end position="571"/>
    </location>
</feature>
<evidence type="ECO:0000256" key="7">
    <source>
        <dbReference type="SAM" id="MobiDB-lite"/>
    </source>
</evidence>
<evidence type="ECO:0000256" key="4">
    <source>
        <dbReference type="ARBA" id="ARBA00022989"/>
    </source>
</evidence>
<gene>
    <name evidence="11" type="ORF">IAC50_04270</name>
</gene>
<feature type="transmembrane region" description="Helical" evidence="8">
    <location>
        <begin position="904"/>
        <end position="926"/>
    </location>
</feature>
<reference evidence="11" key="2">
    <citation type="journal article" date="2021" name="PeerJ">
        <title>Extensive microbial diversity within the chicken gut microbiome revealed by metagenomics and culture.</title>
        <authorList>
            <person name="Gilroy R."/>
            <person name="Ravi A."/>
            <person name="Getino M."/>
            <person name="Pursley I."/>
            <person name="Horton D.L."/>
            <person name="Alikhan N.F."/>
            <person name="Baker D."/>
            <person name="Gharbi K."/>
            <person name="Hall N."/>
            <person name="Watson M."/>
            <person name="Adriaenssens E.M."/>
            <person name="Foster-Nyarko E."/>
            <person name="Jarju S."/>
            <person name="Secka A."/>
            <person name="Antonio M."/>
            <person name="Oren A."/>
            <person name="Chaudhuri R.R."/>
            <person name="La Ragione R."/>
            <person name="Hildebrand F."/>
            <person name="Pallen M.J."/>
        </authorList>
    </citation>
    <scope>NUCLEOTIDE SEQUENCE</scope>
    <source>
        <strain evidence="11">ChiHcec3-6078</strain>
    </source>
</reference>
<evidence type="ECO:0000256" key="1">
    <source>
        <dbReference type="ARBA" id="ARBA00004651"/>
    </source>
</evidence>
<comment type="caution">
    <text evidence="11">The sequence shown here is derived from an EMBL/GenBank/DDBJ whole genome shotgun (WGS) entry which is preliminary data.</text>
</comment>
<organism evidence="11 12">
    <name type="scientific">Candidatus Allocopromorpha excrementigallinarum</name>
    <dbReference type="NCBI Taxonomy" id="2840742"/>
    <lineage>
        <taxon>Bacteria</taxon>
        <taxon>Bacillati</taxon>
        <taxon>Bacillota</taxon>
        <taxon>Clostridia</taxon>
        <taxon>Eubacteriales</taxon>
        <taxon>Eubacteriaceae</taxon>
        <taxon>Eubacteriaceae incertae sedis</taxon>
        <taxon>Candidatus Allocopromorpha</taxon>
    </lineage>
</organism>
<keyword evidence="3 8" id="KW-0812">Transmembrane</keyword>
<keyword evidence="4 8" id="KW-1133">Transmembrane helix</keyword>
<feature type="transmembrane region" description="Helical" evidence="8">
    <location>
        <begin position="21"/>
        <end position="39"/>
    </location>
</feature>
<dbReference type="InterPro" id="IPR025857">
    <property type="entry name" value="MacB_PCD"/>
</dbReference>
<feature type="coiled-coil region" evidence="6">
    <location>
        <begin position="395"/>
        <end position="422"/>
    </location>
</feature>
<feature type="transmembrane region" description="Helical" evidence="8">
    <location>
        <begin position="500"/>
        <end position="521"/>
    </location>
</feature>
<reference evidence="11" key="1">
    <citation type="submission" date="2020-10" db="EMBL/GenBank/DDBJ databases">
        <authorList>
            <person name="Gilroy R."/>
        </authorList>
    </citation>
    <scope>NUCLEOTIDE SEQUENCE</scope>
    <source>
        <strain evidence="11">ChiHcec3-6078</strain>
    </source>
</reference>
<comment type="subcellular location">
    <subcellularLocation>
        <location evidence="1">Cell membrane</location>
        <topology evidence="1">Multi-pass membrane protein</topology>
    </subcellularLocation>
</comment>
<evidence type="ECO:0000313" key="12">
    <source>
        <dbReference type="Proteomes" id="UP000824090"/>
    </source>
</evidence>
<keyword evidence="2" id="KW-1003">Cell membrane</keyword>
<evidence type="ECO:0000256" key="5">
    <source>
        <dbReference type="ARBA" id="ARBA00023136"/>
    </source>
</evidence>
<evidence type="ECO:0000313" key="11">
    <source>
        <dbReference type="EMBL" id="HIU25688.1"/>
    </source>
</evidence>
<feature type="domain" description="ABC3 transporter permease C-terminal" evidence="9">
    <location>
        <begin position="855"/>
        <end position="972"/>
    </location>
</feature>
<keyword evidence="5 8" id="KW-0472">Membrane</keyword>
<dbReference type="PANTHER" id="PTHR30287:SF1">
    <property type="entry name" value="INNER MEMBRANE PROTEIN"/>
    <property type="match status" value="1"/>
</dbReference>
<proteinExistence type="predicted"/>
<feature type="domain" description="ABC3 transporter permease C-terminal" evidence="9">
    <location>
        <begin position="458"/>
        <end position="577"/>
    </location>
</feature>
<evidence type="ECO:0000256" key="3">
    <source>
        <dbReference type="ARBA" id="ARBA00022692"/>
    </source>
</evidence>
<dbReference type="AlphaFoldDB" id="A0A9D1L754"/>
<evidence type="ECO:0000256" key="8">
    <source>
        <dbReference type="SAM" id="Phobius"/>
    </source>
</evidence>
<feature type="domain" description="MacB-like periplasmic core" evidence="10">
    <location>
        <begin position="24"/>
        <end position="211"/>
    </location>
</feature>
<dbReference type="GO" id="GO:0005886">
    <property type="term" value="C:plasma membrane"/>
    <property type="evidence" value="ECO:0007669"/>
    <property type="project" value="UniProtKB-SubCell"/>
</dbReference>
<evidence type="ECO:0000259" key="10">
    <source>
        <dbReference type="Pfam" id="PF12704"/>
    </source>
</evidence>
<feature type="transmembrane region" description="Helical" evidence="8">
    <location>
        <begin position="849"/>
        <end position="871"/>
    </location>
</feature>
<dbReference type="InterPro" id="IPR038766">
    <property type="entry name" value="Membrane_comp_ABC_pdt"/>
</dbReference>
<feature type="region of interest" description="Disordered" evidence="7">
    <location>
        <begin position="273"/>
        <end position="297"/>
    </location>
</feature>
<dbReference type="EMBL" id="DVMP01000081">
    <property type="protein sequence ID" value="HIU25688.1"/>
    <property type="molecule type" value="Genomic_DNA"/>
</dbReference>
<dbReference type="Pfam" id="PF02687">
    <property type="entry name" value="FtsX"/>
    <property type="match status" value="2"/>
</dbReference>
<feature type="transmembrane region" description="Helical" evidence="8">
    <location>
        <begin position="946"/>
        <end position="964"/>
    </location>
</feature>
<evidence type="ECO:0000256" key="6">
    <source>
        <dbReference type="SAM" id="Coils"/>
    </source>
</evidence>
<dbReference type="CDD" id="cd06503">
    <property type="entry name" value="ATP-synt_Fo_b"/>
    <property type="match status" value="1"/>
</dbReference>
<name>A0A9D1L754_9FIRM</name>
<keyword evidence="6" id="KW-0175">Coiled coil</keyword>
<feature type="transmembrane region" description="Helical" evidence="8">
    <location>
        <begin position="624"/>
        <end position="644"/>
    </location>
</feature>
<dbReference type="Proteomes" id="UP000824090">
    <property type="component" value="Unassembled WGS sequence"/>
</dbReference>
<sequence>MTGRTTYNKNIRRTIMGSMGRYIAILAIIALGVGFFAGVKNTRSAMLATCNKYVSDYNMYNYRLLSTYGFTEEDQEAFSQLESVKRAAGSISADFFSVDDSDNSLTIRAHAITEGINDLDIVAGRMPEADNEALGDSLIYSEDDIGKTIKVSDENDETARDSLTYDEYTLVGIMESPYYMMKEERGTTSIGDGKVDGYIYMPRGGFTSEYFTEMLIVCKNQGYVYSDEYNDNIKAAEKEITETAESRGEERYREIVSQAQEEIDSARNRLEEGRQQLESEKNSAYARLSESKNTLDSRSRQLEESREQLASQKSQLTQQKSQVQSGISQARAALAAAEGAGDEELAAQLQAQIQQLEASVSQIDAGLEQIAAGEGEIASGEEQLQAGYSQYYSGRQEAEAGFAQAEEELRSGEDELTAAEEELAEVQQPDIYVQTRADNEGYDSFDSNSQIVDGIAKIFPVFFFLIAALVCSTTMTRMIEDERTQIGAFRALGYTKGAIMFKYMVYSGSAAVIGCLLGFFAGSKYFPEFIWIAYGMMFGFAPLEYHFHWQLALISLAVSLLCSIGTTYLACRGQLKGSPAEILRPHAPKSGKRIFLEKIPFIWSRLKFLHKVSARNVFRYKKRMFMMILGIGGCTALVLTGFGLRDSVAGIADHQYEEIEKYTMAVGFSEEITDQKLEELTAQLGNEIKSIAVLQQSAVNAETEEVSQSCSLMVTGDENITKAVSFKDMEENRLSYPKEGEGLINNKLASILGVEKGDTITVEYDDTKTVELTVSGVYKNYVSNYIYISDETYERVMGKDYEPSALFVTLRDSADVHRASEEINGIDGVAAVSVNQDVRAGVDDMMVSLNYVIILVVGCAGALAFIVLFNLGNINITERTREIATIKVLGFYPRETGAYVFRENLVLVIMGIIVGIPAGLALHKFVMAQIVVDMVSFNEVIEPASYLFTVLAVIGFDVIVDIIMRRKLRRINMAEALKSIE</sequence>
<evidence type="ECO:0000256" key="2">
    <source>
        <dbReference type="ARBA" id="ARBA00022475"/>
    </source>
</evidence>